<dbReference type="EMBL" id="ABDC03019950">
    <property type="status" value="NOT_ANNOTATED_CDS"/>
    <property type="molecule type" value="Genomic_DNA"/>
</dbReference>
<keyword evidence="3 8" id="KW-0145">Chemotaxis</keyword>
<dbReference type="GO" id="GO:0044344">
    <property type="term" value="P:cellular response to fibroblast growth factor stimulus"/>
    <property type="evidence" value="ECO:0007669"/>
    <property type="project" value="Ensembl"/>
</dbReference>
<evidence type="ECO:0000259" key="10">
    <source>
        <dbReference type="SMART" id="SM00199"/>
    </source>
</evidence>
<dbReference type="GO" id="GO:0008009">
    <property type="term" value="F:chemokine activity"/>
    <property type="evidence" value="ECO:0007669"/>
    <property type="project" value="Ensembl"/>
</dbReference>
<dbReference type="GO" id="GO:2000353">
    <property type="term" value="P:positive regulation of endothelial cell apoptotic process"/>
    <property type="evidence" value="ECO:0007669"/>
    <property type="project" value="Ensembl"/>
</dbReference>
<feature type="region of interest" description="Disordered" evidence="9">
    <location>
        <begin position="93"/>
        <end position="119"/>
    </location>
</feature>
<evidence type="ECO:0000256" key="9">
    <source>
        <dbReference type="SAM" id="MobiDB-lite"/>
    </source>
</evidence>
<dbReference type="GO" id="GO:0008360">
    <property type="term" value="P:regulation of cell shape"/>
    <property type="evidence" value="ECO:0007669"/>
    <property type="project" value="Ensembl"/>
</dbReference>
<dbReference type="PANTHER" id="PTHR12015:SF98">
    <property type="entry name" value="C-C MOTIF CHEMOKINE 2"/>
    <property type="match status" value="1"/>
</dbReference>
<keyword evidence="6 8" id="KW-0732">Signal</keyword>
<keyword evidence="7" id="KW-1015">Disulfide bond</keyword>
<feature type="signal peptide" evidence="8">
    <location>
        <begin position="1"/>
        <end position="23"/>
    </location>
</feature>
<dbReference type="GO" id="GO:0034351">
    <property type="term" value="P:negative regulation of glial cell apoptotic process"/>
    <property type="evidence" value="ECO:0007669"/>
    <property type="project" value="Ensembl"/>
</dbReference>
<dbReference type="GO" id="GO:0071347">
    <property type="term" value="P:cellular response to interleukin-1"/>
    <property type="evidence" value="ECO:0007669"/>
    <property type="project" value="Ensembl"/>
</dbReference>
<evidence type="ECO:0000256" key="8">
    <source>
        <dbReference type="RuleBase" id="RU361150"/>
    </source>
</evidence>
<dbReference type="GO" id="GO:0005615">
    <property type="term" value="C:extracellular space"/>
    <property type="evidence" value="ECO:0007669"/>
    <property type="project" value="UniProtKB-KW"/>
</dbReference>
<dbReference type="GO" id="GO:1905563">
    <property type="term" value="P:negative regulation of vascular endothelial cell proliferation"/>
    <property type="evidence" value="ECO:0007669"/>
    <property type="project" value="Ensembl"/>
</dbReference>
<feature type="compositionally biased region" description="Low complexity" evidence="9">
    <location>
        <begin position="95"/>
        <end position="112"/>
    </location>
</feature>
<evidence type="ECO:0000256" key="5">
    <source>
        <dbReference type="ARBA" id="ARBA00022525"/>
    </source>
</evidence>
<gene>
    <name evidence="11" type="primary">CCL2</name>
    <name evidence="11" type="synonym">LOC105859340</name>
</gene>
<dbReference type="InterPro" id="IPR036048">
    <property type="entry name" value="Interleukin_8-like_sf"/>
</dbReference>
<dbReference type="GO" id="GO:0090280">
    <property type="term" value="P:positive regulation of calcium ion import"/>
    <property type="evidence" value="ECO:0007669"/>
    <property type="project" value="Ensembl"/>
</dbReference>
<proteinExistence type="inferred from homology"/>
<dbReference type="InterPro" id="IPR039809">
    <property type="entry name" value="Chemokine_b/g/d"/>
</dbReference>
<dbReference type="GO" id="GO:0048245">
    <property type="term" value="P:eosinophil chemotaxis"/>
    <property type="evidence" value="ECO:0007669"/>
    <property type="project" value="TreeGrafter"/>
</dbReference>
<dbReference type="GO" id="GO:0071356">
    <property type="term" value="P:cellular response to tumor necrosis factor"/>
    <property type="evidence" value="ECO:0007669"/>
    <property type="project" value="Ensembl"/>
</dbReference>
<dbReference type="GO" id="GO:0061844">
    <property type="term" value="P:antimicrobial humoral immune response mediated by antimicrobial peptide"/>
    <property type="evidence" value="ECO:0007669"/>
    <property type="project" value="TreeGrafter"/>
</dbReference>
<dbReference type="Ensembl" id="ENSMICT00000036389.2">
    <property type="protein sequence ID" value="ENSMICP00000030081.1"/>
    <property type="gene ID" value="ENSMICG00000034682.2"/>
</dbReference>
<dbReference type="Gene3D" id="2.40.50.40">
    <property type="match status" value="1"/>
</dbReference>
<dbReference type="GO" id="GO:0043524">
    <property type="term" value="P:negative regulation of neuron apoptotic process"/>
    <property type="evidence" value="ECO:0007669"/>
    <property type="project" value="Ensembl"/>
</dbReference>
<evidence type="ECO:0000256" key="1">
    <source>
        <dbReference type="ARBA" id="ARBA00004613"/>
    </source>
</evidence>
<keyword evidence="12" id="KW-1185">Reference proteome</keyword>
<dbReference type="GO" id="GO:0048246">
    <property type="term" value="P:macrophage chemotaxis"/>
    <property type="evidence" value="ECO:0007669"/>
    <property type="project" value="Ensembl"/>
</dbReference>
<comment type="subcellular location">
    <subcellularLocation>
        <location evidence="1 8">Secreted</location>
    </subcellularLocation>
</comment>
<dbReference type="GO" id="GO:2000134">
    <property type="term" value="P:negative regulation of G1/S transition of mitotic cell cycle"/>
    <property type="evidence" value="ECO:0007669"/>
    <property type="project" value="Ensembl"/>
</dbReference>
<comment type="similarity">
    <text evidence="2 8">Belongs to the intercrine beta (chemokine CC) family.</text>
</comment>
<name>A0A8B7ETN9_MICMU</name>
<evidence type="ECO:0000256" key="3">
    <source>
        <dbReference type="ARBA" id="ARBA00022500"/>
    </source>
</evidence>
<dbReference type="GO" id="GO:0043615">
    <property type="term" value="P:astrocyte cell migration"/>
    <property type="evidence" value="ECO:0007669"/>
    <property type="project" value="Ensembl"/>
</dbReference>
<dbReference type="GO" id="GO:0048020">
    <property type="term" value="F:CCR chemokine receptor binding"/>
    <property type="evidence" value="ECO:0007669"/>
    <property type="project" value="TreeGrafter"/>
</dbReference>
<dbReference type="GO" id="GO:2000502">
    <property type="term" value="P:negative regulation of natural killer cell chemotaxis"/>
    <property type="evidence" value="ECO:0007669"/>
    <property type="project" value="Ensembl"/>
</dbReference>
<evidence type="ECO:0000313" key="11">
    <source>
        <dbReference type="Ensembl" id="ENSMICP00000030081.1"/>
    </source>
</evidence>
<feature type="chain" id="PRO_5044038118" description="C-C motif chemokine" evidence="8">
    <location>
        <begin position="24"/>
        <end position="119"/>
    </location>
</feature>
<dbReference type="KEGG" id="mmur:105859340"/>
<dbReference type="GO" id="GO:0007010">
    <property type="term" value="P:cytoskeleton organization"/>
    <property type="evidence" value="ECO:0007669"/>
    <property type="project" value="Ensembl"/>
</dbReference>
<keyword evidence="5 8" id="KW-0964">Secreted</keyword>
<dbReference type="GO" id="GO:0006954">
    <property type="term" value="P:inflammatory response"/>
    <property type="evidence" value="ECO:0007669"/>
    <property type="project" value="TreeGrafter"/>
</dbReference>
<keyword evidence="4 8" id="KW-0202">Cytokine</keyword>
<reference evidence="11" key="1">
    <citation type="submission" date="2016-12" db="EMBL/GenBank/DDBJ databases">
        <title>Mouse lemur reference genome and diversity panel.</title>
        <authorList>
            <person name="Harris R."/>
            <person name="Larsen P."/>
            <person name="Liu Y."/>
            <person name="Hughes D.S."/>
            <person name="Murali S."/>
            <person name="Raveendran M."/>
            <person name="Korchina V."/>
            <person name="Wang M."/>
            <person name="Jhangiani S."/>
            <person name="Bandaranaike D."/>
            <person name="Bellair M."/>
            <person name="Blankenburg K."/>
            <person name="Chao H."/>
            <person name="Dahdouli M."/>
            <person name="Dinh H."/>
            <person name="Doddapaneni H."/>
            <person name="English A."/>
            <person name="Firestine M."/>
            <person name="Gnanaolivu R."/>
            <person name="Gross S."/>
            <person name="Hernandez B."/>
            <person name="Javaid M."/>
            <person name="Jayaseelan J."/>
            <person name="Jones J."/>
            <person name="Khan Z."/>
            <person name="Kovar C."/>
            <person name="Kurapati P."/>
            <person name="Le B."/>
            <person name="Lee S."/>
            <person name="Li M."/>
            <person name="Mathew T."/>
            <person name="Narasimhan A."/>
            <person name="Ngo D."/>
            <person name="Nguyen L."/>
            <person name="Okwuonu G."/>
            <person name="Ongeri F."/>
            <person name="Osuji N."/>
            <person name="Pu L.-L."/>
            <person name="Puazo M."/>
            <person name="Quiroz J."/>
            <person name="Raj R."/>
            <person name="Rajbhandari K."/>
            <person name="Reid J.G."/>
            <person name="Santibanez J."/>
            <person name="Sexton D."/>
            <person name="Skinner E."/>
            <person name="Vee V."/>
            <person name="Weissenberger G."/>
            <person name="Wu Y."/>
            <person name="Xin Y."/>
            <person name="Han Y."/>
            <person name="Campbell C."/>
            <person name="Brown A."/>
            <person name="Sullivan B."/>
            <person name="Shelton J."/>
            <person name="Brown S."/>
            <person name="Dudchenko O."/>
            <person name="Machol I."/>
            <person name="Durand N."/>
            <person name="Shamim M."/>
            <person name="Lieberman A."/>
            <person name="Muzny D.M."/>
            <person name="Richards S."/>
            <person name="Yoder A."/>
            <person name="Worley K.C."/>
            <person name="Rogers J."/>
            <person name="Gibbs R.A."/>
        </authorList>
    </citation>
    <scope>NUCLEOTIDE SEQUENCE [LARGE SCALE GENOMIC DNA]</scope>
</reference>
<accession>A0A8B7ETN9</accession>
<dbReference type="OrthoDB" id="9930747at2759"/>
<dbReference type="InterPro" id="IPR000827">
    <property type="entry name" value="Chemokine_CC_CS"/>
</dbReference>
<dbReference type="GO" id="GO:0030335">
    <property type="term" value="P:positive regulation of cell migration"/>
    <property type="evidence" value="ECO:0007669"/>
    <property type="project" value="TreeGrafter"/>
</dbReference>
<dbReference type="GO" id="GO:0071346">
    <property type="term" value="P:cellular response to type II interferon"/>
    <property type="evidence" value="ECO:0007669"/>
    <property type="project" value="Ensembl"/>
</dbReference>
<evidence type="ECO:0000256" key="7">
    <source>
        <dbReference type="ARBA" id="ARBA00023157"/>
    </source>
</evidence>
<evidence type="ECO:0000256" key="4">
    <source>
        <dbReference type="ARBA" id="ARBA00022514"/>
    </source>
</evidence>
<dbReference type="Proteomes" id="UP000694394">
    <property type="component" value="Chromosome 16"/>
</dbReference>
<dbReference type="SUPFAM" id="SSF54117">
    <property type="entry name" value="Interleukin 8-like chemokines"/>
    <property type="match status" value="1"/>
</dbReference>
<evidence type="ECO:0000256" key="6">
    <source>
        <dbReference type="ARBA" id="ARBA00022729"/>
    </source>
</evidence>
<dbReference type="SMART" id="SM00199">
    <property type="entry name" value="SCY"/>
    <property type="match status" value="1"/>
</dbReference>
<dbReference type="Pfam" id="PF00048">
    <property type="entry name" value="IL8"/>
    <property type="match status" value="1"/>
</dbReference>
<protein>
    <recommendedName>
        <fullName evidence="8">C-C motif chemokine</fullName>
    </recommendedName>
</protein>
<evidence type="ECO:0000313" key="12">
    <source>
        <dbReference type="Proteomes" id="UP000694394"/>
    </source>
</evidence>
<dbReference type="PROSITE" id="PS00472">
    <property type="entry name" value="SMALL_CYTOKINES_CC"/>
    <property type="match status" value="1"/>
</dbReference>
<feature type="domain" description="Chemokine interleukin-8-like" evidence="10">
    <location>
        <begin position="31"/>
        <end position="90"/>
    </location>
</feature>
<dbReference type="FunFam" id="2.40.50.40:FF:000002">
    <property type="entry name" value="C-C motif chemokine"/>
    <property type="match status" value="1"/>
</dbReference>
<dbReference type="CDD" id="cd00272">
    <property type="entry name" value="Chemokine_CC"/>
    <property type="match status" value="1"/>
</dbReference>
<dbReference type="AlphaFoldDB" id="A0A8B7ETN9"/>
<reference evidence="11" key="2">
    <citation type="submission" date="2025-08" db="UniProtKB">
        <authorList>
            <consortium name="Ensembl"/>
        </authorList>
    </citation>
    <scope>IDENTIFICATION</scope>
</reference>
<reference evidence="11" key="3">
    <citation type="submission" date="2025-09" db="UniProtKB">
        <authorList>
            <consortium name="Ensembl"/>
        </authorList>
    </citation>
    <scope>IDENTIFICATION</scope>
</reference>
<dbReference type="GO" id="GO:0070098">
    <property type="term" value="P:chemokine-mediated signaling pathway"/>
    <property type="evidence" value="ECO:0007669"/>
    <property type="project" value="Ensembl"/>
</dbReference>
<dbReference type="PANTHER" id="PTHR12015">
    <property type="entry name" value="SMALL INDUCIBLE CYTOKINE A"/>
    <property type="match status" value="1"/>
</dbReference>
<organism evidence="11 12">
    <name type="scientific">Microcebus murinus</name>
    <name type="common">Gray mouse lemur</name>
    <name type="synonym">Lemur murinus</name>
    <dbReference type="NCBI Taxonomy" id="30608"/>
    <lineage>
        <taxon>Eukaryota</taxon>
        <taxon>Metazoa</taxon>
        <taxon>Chordata</taxon>
        <taxon>Craniata</taxon>
        <taxon>Vertebrata</taxon>
        <taxon>Euteleostomi</taxon>
        <taxon>Mammalia</taxon>
        <taxon>Eutheria</taxon>
        <taxon>Euarchontoglires</taxon>
        <taxon>Primates</taxon>
        <taxon>Strepsirrhini</taxon>
        <taxon>Lemuriformes</taxon>
        <taxon>Cheirogaleidae</taxon>
        <taxon>Microcebus</taxon>
    </lineage>
</organism>
<dbReference type="GO" id="GO:0002548">
    <property type="term" value="P:monocyte chemotaxis"/>
    <property type="evidence" value="ECO:0007669"/>
    <property type="project" value="Ensembl"/>
</dbReference>
<evidence type="ECO:0000256" key="2">
    <source>
        <dbReference type="ARBA" id="ARBA00010868"/>
    </source>
</evidence>
<dbReference type="InterPro" id="IPR001811">
    <property type="entry name" value="Chemokine_IL8-like_dom"/>
</dbReference>
<sequence length="119" mass="12909">MKVSAALLCLLLVAAAFSPQGLAQPDAVNAPVTCCYTFSSRKISLQRLTSYRRVSNSKCPKEAVIFKTILAKEICANPEQNWVKDYIAKLDKKTQTPTPSNTPSTTQESTTNLSSPSSP</sequence>
<dbReference type="GeneTree" id="ENSGT01130000278316"/>